<name>A0A7S0EY95_9CRYP</name>
<keyword evidence="1" id="KW-0812">Transmembrane</keyword>
<feature type="transmembrane region" description="Helical" evidence="1">
    <location>
        <begin position="80"/>
        <end position="102"/>
    </location>
</feature>
<dbReference type="Pfam" id="PF08560">
    <property type="entry name" value="DUF1757"/>
    <property type="match status" value="1"/>
</dbReference>
<dbReference type="InterPro" id="IPR013869">
    <property type="entry name" value="DUF1757"/>
</dbReference>
<dbReference type="AlphaFoldDB" id="A0A7S0EY95"/>
<organism evidence="2">
    <name type="scientific">Hanusia phi</name>
    <dbReference type="NCBI Taxonomy" id="3032"/>
    <lineage>
        <taxon>Eukaryota</taxon>
        <taxon>Cryptophyceae</taxon>
        <taxon>Pyrenomonadales</taxon>
        <taxon>Geminigeraceae</taxon>
        <taxon>Hanusia</taxon>
    </lineage>
</organism>
<keyword evidence="1" id="KW-0472">Membrane</keyword>
<dbReference type="EMBL" id="HBEO01026042">
    <property type="protein sequence ID" value="CAD8497144.1"/>
    <property type="molecule type" value="Transcribed_RNA"/>
</dbReference>
<protein>
    <submittedName>
        <fullName evidence="2">Uncharacterized protein</fullName>
    </submittedName>
</protein>
<evidence type="ECO:0000313" key="2">
    <source>
        <dbReference type="EMBL" id="CAD8497144.1"/>
    </source>
</evidence>
<proteinExistence type="predicted"/>
<keyword evidence="1" id="KW-1133">Transmembrane helix</keyword>
<gene>
    <name evidence="2" type="ORF">HPHI1048_LOCUS17524</name>
</gene>
<evidence type="ECO:0000256" key="1">
    <source>
        <dbReference type="SAM" id="Phobius"/>
    </source>
</evidence>
<accession>A0A7S0EY95</accession>
<feature type="transmembrane region" description="Helical" evidence="1">
    <location>
        <begin position="156"/>
        <end position="178"/>
    </location>
</feature>
<feature type="transmembrane region" description="Helical" evidence="1">
    <location>
        <begin position="38"/>
        <end position="59"/>
    </location>
</feature>
<reference evidence="2" key="1">
    <citation type="submission" date="2021-01" db="EMBL/GenBank/DDBJ databases">
        <authorList>
            <person name="Corre E."/>
            <person name="Pelletier E."/>
            <person name="Niang G."/>
            <person name="Scheremetjew M."/>
            <person name="Finn R."/>
            <person name="Kale V."/>
            <person name="Holt S."/>
            <person name="Cochrane G."/>
            <person name="Meng A."/>
            <person name="Brown T."/>
            <person name="Cohen L."/>
        </authorList>
    </citation>
    <scope>NUCLEOTIDE SEQUENCE</scope>
    <source>
        <strain evidence="2">CCMP325</strain>
    </source>
</reference>
<sequence length="205" mass="22069">MVKMSTGLDRLSAVDPRRRVDRSNYKDPNMPEYPGAVFLNHVGIRTAQVGSILACGIIAPLRWIQKGRKEKLFSVVMPRIGGSFFVGGYLFGAGAVTVLAFAGTKMRNGLPLTVDGVDDRAYRITQNQNLQKQNDFVSAAMLASLVSGRSMAGKGFFGHMAVGATAGTLACVFAYGAMPEIRKKYWPQVKPQINSALASAGLPKL</sequence>